<reference evidence="1" key="1">
    <citation type="journal article" date="2020" name="Nature">
        <title>Giant virus diversity and host interactions through global metagenomics.</title>
        <authorList>
            <person name="Schulz F."/>
            <person name="Roux S."/>
            <person name="Paez-Espino D."/>
            <person name="Jungbluth S."/>
            <person name="Walsh D.A."/>
            <person name="Denef V.J."/>
            <person name="McMahon K.D."/>
            <person name="Konstantinidis K.T."/>
            <person name="Eloe-Fadrosh E.A."/>
            <person name="Kyrpides N.C."/>
            <person name="Woyke T."/>
        </authorList>
    </citation>
    <scope>NUCLEOTIDE SEQUENCE</scope>
    <source>
        <strain evidence="1">GVMAG-M-3300009151-35</strain>
    </source>
</reference>
<dbReference type="EMBL" id="MN738905">
    <property type="protein sequence ID" value="QHT30657.1"/>
    <property type="molecule type" value="Genomic_DNA"/>
</dbReference>
<name>A0A6C0ENS5_9ZZZZ</name>
<proteinExistence type="predicted"/>
<organism evidence="1">
    <name type="scientific">viral metagenome</name>
    <dbReference type="NCBI Taxonomy" id="1070528"/>
    <lineage>
        <taxon>unclassified sequences</taxon>
        <taxon>metagenomes</taxon>
        <taxon>organismal metagenomes</taxon>
    </lineage>
</organism>
<accession>A0A6C0ENS5</accession>
<protein>
    <submittedName>
        <fullName evidence="1">Uncharacterized protein</fullName>
    </submittedName>
</protein>
<sequence>MKSIAIFMLFVGVVLIIKSYYELKYSKMDTPKEIIKYIPISQYEETLTDSETLAEFYKGMFELTQPNIYDVKKI</sequence>
<evidence type="ECO:0000313" key="1">
    <source>
        <dbReference type="EMBL" id="QHT30657.1"/>
    </source>
</evidence>
<dbReference type="AlphaFoldDB" id="A0A6C0ENS5"/>